<evidence type="ECO:0000256" key="3">
    <source>
        <dbReference type="ARBA" id="ARBA00022448"/>
    </source>
</evidence>
<dbReference type="InterPro" id="IPR020846">
    <property type="entry name" value="MFS_dom"/>
</dbReference>
<feature type="transmembrane region" description="Helical" evidence="9">
    <location>
        <begin position="334"/>
        <end position="356"/>
    </location>
</feature>
<keyword evidence="5 9" id="KW-0812">Transmembrane</keyword>
<evidence type="ECO:0000256" key="5">
    <source>
        <dbReference type="ARBA" id="ARBA00022692"/>
    </source>
</evidence>
<dbReference type="RefSeq" id="WP_215917996.1">
    <property type="nucleotide sequence ID" value="NZ_JAHKNI010000005.1"/>
</dbReference>
<evidence type="ECO:0000256" key="6">
    <source>
        <dbReference type="ARBA" id="ARBA00022847"/>
    </source>
</evidence>
<dbReference type="Pfam" id="PF07690">
    <property type="entry name" value="MFS_1"/>
    <property type="match status" value="1"/>
</dbReference>
<evidence type="ECO:0000256" key="9">
    <source>
        <dbReference type="SAM" id="Phobius"/>
    </source>
</evidence>
<feature type="transmembrane region" description="Helical" evidence="9">
    <location>
        <begin position="311"/>
        <end position="328"/>
    </location>
</feature>
<evidence type="ECO:0000259" key="10">
    <source>
        <dbReference type="PROSITE" id="PS50850"/>
    </source>
</evidence>
<comment type="similarity">
    <text evidence="2">Belongs to the major facilitator superfamily. Metabolite:H+ Symporter (MHS) family (TC 2.A.1.6) family.</text>
</comment>
<evidence type="ECO:0000256" key="2">
    <source>
        <dbReference type="ARBA" id="ARBA00008240"/>
    </source>
</evidence>
<feature type="transmembrane region" description="Helical" evidence="9">
    <location>
        <begin position="401"/>
        <end position="419"/>
    </location>
</feature>
<feature type="transmembrane region" description="Helical" evidence="9">
    <location>
        <begin position="33"/>
        <end position="53"/>
    </location>
</feature>
<feature type="transmembrane region" description="Helical" evidence="9">
    <location>
        <begin position="159"/>
        <end position="181"/>
    </location>
</feature>
<dbReference type="PROSITE" id="PS00216">
    <property type="entry name" value="SUGAR_TRANSPORT_1"/>
    <property type="match status" value="1"/>
</dbReference>
<dbReference type="EMBL" id="JAHKNI010000005">
    <property type="protein sequence ID" value="MBU3063071.1"/>
    <property type="molecule type" value="Genomic_DNA"/>
</dbReference>
<organism evidence="11 12">
    <name type="scientific">Nocardia albiluteola</name>
    <dbReference type="NCBI Taxonomy" id="2842303"/>
    <lineage>
        <taxon>Bacteria</taxon>
        <taxon>Bacillati</taxon>
        <taxon>Actinomycetota</taxon>
        <taxon>Actinomycetes</taxon>
        <taxon>Mycobacteriales</taxon>
        <taxon>Nocardiaceae</taxon>
        <taxon>Nocardia</taxon>
    </lineage>
</organism>
<keyword evidence="4" id="KW-1003">Cell membrane</keyword>
<dbReference type="PROSITE" id="PS50850">
    <property type="entry name" value="MFS"/>
    <property type="match status" value="1"/>
</dbReference>
<evidence type="ECO:0000256" key="4">
    <source>
        <dbReference type="ARBA" id="ARBA00022475"/>
    </source>
</evidence>
<comment type="caution">
    <text evidence="11">The sequence shown here is derived from an EMBL/GenBank/DDBJ whole genome shotgun (WGS) entry which is preliminary data.</text>
</comment>
<dbReference type="InterPro" id="IPR005829">
    <property type="entry name" value="Sugar_transporter_CS"/>
</dbReference>
<accession>A0ABS6B0V4</accession>
<reference evidence="11 12" key="1">
    <citation type="submission" date="2021-06" db="EMBL/GenBank/DDBJ databases">
        <title>Actinomycetes sequencing.</title>
        <authorList>
            <person name="Shan Q."/>
        </authorList>
    </citation>
    <scope>NUCLEOTIDE SEQUENCE [LARGE SCALE GENOMIC DNA]</scope>
    <source>
        <strain evidence="11 12">NEAU-G5</strain>
    </source>
</reference>
<sequence length="429" mass="45595">MTDTRDPVPIVTTTTTPPRKAMAGLGLGNTLEWYDWQIFGLLAAYIGPSFFAAKDPVSAALDALAVFAVGFVARPLGGVLLGTVADRLGRRRVMLWSVGTMAVTIAVIGLLPTHEYLGAWAGVALLICRILQGLSTGVEAPLSTAYAVELMPSGHEGRAAGYISFFVNFGILMASLVSFLTSYAIGGHAMSTWGWRIPVLFGAVMGFVVLYLRRSLPESLGPQEAEDSTGAVWGGVRKHWIGVLAIIVVVGAVQAYSYAWNVGLPTLARGAYGADPTEIFAVTTVLGLILLLGSILTGWWADRIRLSRAYLITRIIAIPTVFLSLLYVGHGLGMFTFVVLAGGVVLATNMTLYNVISSSLMPKYCRATGTGIGYGLGVAGFGGTASYLVVWLNQHHAGWLFPPYIAALSVISVVAYLIARKRSGIFLGE</sequence>
<gene>
    <name evidence="11" type="ORF">KO481_16245</name>
</gene>
<comment type="subcellular location">
    <subcellularLocation>
        <location evidence="1">Cell membrane</location>
        <topology evidence="1">Multi-pass membrane protein</topology>
    </subcellularLocation>
</comment>
<dbReference type="Proteomes" id="UP000733379">
    <property type="component" value="Unassembled WGS sequence"/>
</dbReference>
<dbReference type="SUPFAM" id="SSF103473">
    <property type="entry name" value="MFS general substrate transporter"/>
    <property type="match status" value="1"/>
</dbReference>
<name>A0ABS6B0V4_9NOCA</name>
<keyword evidence="3" id="KW-0813">Transport</keyword>
<protein>
    <submittedName>
        <fullName evidence="11">MFS transporter</fullName>
    </submittedName>
</protein>
<dbReference type="InterPro" id="IPR051084">
    <property type="entry name" value="H+-coupled_symporters"/>
</dbReference>
<feature type="domain" description="Major facilitator superfamily (MFS) profile" evidence="10">
    <location>
        <begin position="21"/>
        <end position="424"/>
    </location>
</feature>
<feature type="transmembrane region" description="Helical" evidence="9">
    <location>
        <begin position="59"/>
        <end position="81"/>
    </location>
</feature>
<proteinExistence type="inferred from homology"/>
<feature type="transmembrane region" description="Helical" evidence="9">
    <location>
        <begin position="240"/>
        <end position="259"/>
    </location>
</feature>
<keyword evidence="6" id="KW-0769">Symport</keyword>
<feature type="transmembrane region" description="Helical" evidence="9">
    <location>
        <begin position="117"/>
        <end position="138"/>
    </location>
</feature>
<feature type="transmembrane region" description="Helical" evidence="9">
    <location>
        <begin position="279"/>
        <end position="299"/>
    </location>
</feature>
<dbReference type="Gene3D" id="1.20.1250.20">
    <property type="entry name" value="MFS general substrate transporter like domains"/>
    <property type="match status" value="2"/>
</dbReference>
<dbReference type="InterPro" id="IPR036259">
    <property type="entry name" value="MFS_trans_sf"/>
</dbReference>
<feature type="transmembrane region" description="Helical" evidence="9">
    <location>
        <begin position="93"/>
        <end position="111"/>
    </location>
</feature>
<evidence type="ECO:0000313" key="12">
    <source>
        <dbReference type="Proteomes" id="UP000733379"/>
    </source>
</evidence>
<dbReference type="PANTHER" id="PTHR43528:SF1">
    <property type="entry name" value="ALPHA-KETOGLUTARATE PERMEASE"/>
    <property type="match status" value="1"/>
</dbReference>
<keyword evidence="12" id="KW-1185">Reference proteome</keyword>
<evidence type="ECO:0000256" key="1">
    <source>
        <dbReference type="ARBA" id="ARBA00004651"/>
    </source>
</evidence>
<feature type="transmembrane region" description="Helical" evidence="9">
    <location>
        <begin position="193"/>
        <end position="212"/>
    </location>
</feature>
<keyword evidence="7 9" id="KW-1133">Transmembrane helix</keyword>
<dbReference type="InterPro" id="IPR011701">
    <property type="entry name" value="MFS"/>
</dbReference>
<keyword evidence="8 9" id="KW-0472">Membrane</keyword>
<feature type="transmembrane region" description="Helical" evidence="9">
    <location>
        <begin position="368"/>
        <end position="389"/>
    </location>
</feature>
<evidence type="ECO:0000256" key="7">
    <source>
        <dbReference type="ARBA" id="ARBA00022989"/>
    </source>
</evidence>
<dbReference type="PANTHER" id="PTHR43528">
    <property type="entry name" value="ALPHA-KETOGLUTARATE PERMEASE"/>
    <property type="match status" value="1"/>
</dbReference>
<evidence type="ECO:0000256" key="8">
    <source>
        <dbReference type="ARBA" id="ARBA00023136"/>
    </source>
</evidence>
<evidence type="ECO:0000313" key="11">
    <source>
        <dbReference type="EMBL" id="MBU3063071.1"/>
    </source>
</evidence>